<reference evidence="4" key="1">
    <citation type="journal article" date="2020" name="Stud. Mycol.">
        <title>101 Dothideomycetes genomes: a test case for predicting lifestyles and emergence of pathogens.</title>
        <authorList>
            <person name="Haridas S."/>
            <person name="Albert R."/>
            <person name="Binder M."/>
            <person name="Bloem J."/>
            <person name="Labutti K."/>
            <person name="Salamov A."/>
            <person name="Andreopoulos B."/>
            <person name="Baker S."/>
            <person name="Barry K."/>
            <person name="Bills G."/>
            <person name="Bluhm B."/>
            <person name="Cannon C."/>
            <person name="Castanera R."/>
            <person name="Culley D."/>
            <person name="Daum C."/>
            <person name="Ezra D."/>
            <person name="Gonzalez J."/>
            <person name="Henrissat B."/>
            <person name="Kuo A."/>
            <person name="Liang C."/>
            <person name="Lipzen A."/>
            <person name="Lutzoni F."/>
            <person name="Magnuson J."/>
            <person name="Mondo S."/>
            <person name="Nolan M."/>
            <person name="Ohm R."/>
            <person name="Pangilinan J."/>
            <person name="Park H.-J."/>
            <person name="Ramirez L."/>
            <person name="Alfaro M."/>
            <person name="Sun H."/>
            <person name="Tritt A."/>
            <person name="Yoshinaga Y."/>
            <person name="Zwiers L.-H."/>
            <person name="Turgeon B."/>
            <person name="Goodwin S."/>
            <person name="Spatafora J."/>
            <person name="Crous P."/>
            <person name="Grigoriev I."/>
        </authorList>
    </citation>
    <scope>NUCLEOTIDE SEQUENCE</scope>
    <source>
        <strain evidence="4">CBS 675.92</strain>
    </source>
</reference>
<evidence type="ECO:0000313" key="4">
    <source>
        <dbReference type="EMBL" id="KAF1959222.1"/>
    </source>
</evidence>
<gene>
    <name evidence="4" type="ORF">CC80DRAFT_502277</name>
</gene>
<evidence type="ECO:0000256" key="1">
    <source>
        <dbReference type="ARBA" id="ARBA00022664"/>
    </source>
</evidence>
<keyword evidence="5" id="KW-1185">Reference proteome</keyword>
<dbReference type="PROSITE" id="PS51025">
    <property type="entry name" value="PWI"/>
    <property type="match status" value="1"/>
</dbReference>
<feature type="compositionally biased region" description="Basic residues" evidence="2">
    <location>
        <begin position="261"/>
        <end position="270"/>
    </location>
</feature>
<feature type="compositionally biased region" description="Basic and acidic residues" evidence="2">
    <location>
        <begin position="203"/>
        <end position="227"/>
    </location>
</feature>
<evidence type="ECO:0000259" key="3">
    <source>
        <dbReference type="PROSITE" id="PS51025"/>
    </source>
</evidence>
<dbReference type="InterPro" id="IPR036483">
    <property type="entry name" value="PWI_dom_sf"/>
</dbReference>
<evidence type="ECO:0000313" key="5">
    <source>
        <dbReference type="Proteomes" id="UP000800035"/>
    </source>
</evidence>
<sequence>MALSVDQKRLKATKFPPEFDTKVDIHKVNIDLMKKWIAGKITTILGDEDDVVVETCYNMIEQDQFPKIKEIQIALTGFLNKDTAPFCKELWNLMISAQNSPVGVPKELLEAKKLELQKEQAAKAAAADSRRTNINEEEDMIDSFRRMEQAERRPDRGGERGRGRGRGRGGFRSDRAEGDRAYRRSSPSPRPYEDSRRRRTSPPRRERDVYMPSRGRDRGRGGRDRSRSRERRRSPSRSVTRSRSPPPRRARRSSLSISRSPPRRARRVVHSRGPLFGEVVDATGLGPQAKTSQGSYDPPEKWKLSSPHAGYHAPVLARCLAVAPALVDQVHGLYPRHQDEQGRDDVDVPFHQAKIRMTQGLM</sequence>
<dbReference type="EMBL" id="ML976985">
    <property type="protein sequence ID" value="KAF1959222.1"/>
    <property type="molecule type" value="Genomic_DNA"/>
</dbReference>
<dbReference type="AlphaFoldDB" id="A0A6A5U5U2"/>
<evidence type="ECO:0000256" key="2">
    <source>
        <dbReference type="SAM" id="MobiDB-lite"/>
    </source>
</evidence>
<dbReference type="SMART" id="SM00311">
    <property type="entry name" value="PWI"/>
    <property type="match status" value="1"/>
</dbReference>
<keyword evidence="1" id="KW-0507">mRNA processing</keyword>
<dbReference type="PANTHER" id="PTHR23148">
    <property type="entry name" value="SERINE/ARGININE REGULATED NUCLEAR MATRIX PROTEIN"/>
    <property type="match status" value="1"/>
</dbReference>
<dbReference type="GO" id="GO:0005681">
    <property type="term" value="C:spliceosomal complex"/>
    <property type="evidence" value="ECO:0007669"/>
    <property type="project" value="TreeGrafter"/>
</dbReference>
<dbReference type="GO" id="GO:0003723">
    <property type="term" value="F:RNA binding"/>
    <property type="evidence" value="ECO:0007669"/>
    <property type="project" value="TreeGrafter"/>
</dbReference>
<dbReference type="SUPFAM" id="SSF101233">
    <property type="entry name" value="PWI domain"/>
    <property type="match status" value="1"/>
</dbReference>
<dbReference type="GO" id="GO:0048024">
    <property type="term" value="P:regulation of mRNA splicing, via spliceosome"/>
    <property type="evidence" value="ECO:0007669"/>
    <property type="project" value="TreeGrafter"/>
</dbReference>
<organism evidence="4 5">
    <name type="scientific">Byssothecium circinans</name>
    <dbReference type="NCBI Taxonomy" id="147558"/>
    <lineage>
        <taxon>Eukaryota</taxon>
        <taxon>Fungi</taxon>
        <taxon>Dikarya</taxon>
        <taxon>Ascomycota</taxon>
        <taxon>Pezizomycotina</taxon>
        <taxon>Dothideomycetes</taxon>
        <taxon>Pleosporomycetidae</taxon>
        <taxon>Pleosporales</taxon>
        <taxon>Massarineae</taxon>
        <taxon>Massarinaceae</taxon>
        <taxon>Byssothecium</taxon>
    </lineage>
</organism>
<feature type="region of interest" description="Disordered" evidence="2">
    <location>
        <begin position="123"/>
        <end position="303"/>
    </location>
</feature>
<dbReference type="PANTHER" id="PTHR23148:SF0">
    <property type="entry name" value="SERINE_ARGININE REPETITIVE MATRIX PROTEIN 1"/>
    <property type="match status" value="1"/>
</dbReference>
<feature type="compositionally biased region" description="Basic and acidic residues" evidence="2">
    <location>
        <begin position="142"/>
        <end position="162"/>
    </location>
</feature>
<dbReference type="InterPro" id="IPR002483">
    <property type="entry name" value="PWI_dom"/>
</dbReference>
<proteinExistence type="predicted"/>
<dbReference type="Gene3D" id="1.20.1390.10">
    <property type="entry name" value="PWI domain"/>
    <property type="match status" value="1"/>
</dbReference>
<dbReference type="GO" id="GO:0006397">
    <property type="term" value="P:mRNA processing"/>
    <property type="evidence" value="ECO:0007669"/>
    <property type="project" value="UniProtKB-KW"/>
</dbReference>
<feature type="domain" description="PWI" evidence="3">
    <location>
        <begin position="12"/>
        <end position="111"/>
    </location>
</feature>
<protein>
    <submittedName>
        <fullName evidence="4">PWI domain-containing protein</fullName>
    </submittedName>
</protein>
<accession>A0A6A5U5U2</accession>
<dbReference type="Proteomes" id="UP000800035">
    <property type="component" value="Unassembled WGS sequence"/>
</dbReference>
<feature type="compositionally biased region" description="Basic and acidic residues" evidence="2">
    <location>
        <begin position="171"/>
        <end position="182"/>
    </location>
</feature>
<name>A0A6A5U5U2_9PLEO</name>
<dbReference type="InterPro" id="IPR052225">
    <property type="entry name" value="Ser/Arg_repetitive_matrix"/>
</dbReference>
<dbReference type="Pfam" id="PF01480">
    <property type="entry name" value="PWI"/>
    <property type="match status" value="1"/>
</dbReference>
<dbReference type="OrthoDB" id="163257at2759"/>